<dbReference type="Proteomes" id="UP000193067">
    <property type="component" value="Unassembled WGS sequence"/>
</dbReference>
<name>A0A1Y2J3B6_TRAC3</name>
<organism evidence="1 2">
    <name type="scientific">Trametes coccinea (strain BRFM310)</name>
    <name type="common">Pycnoporus coccineus</name>
    <dbReference type="NCBI Taxonomy" id="1353009"/>
    <lineage>
        <taxon>Eukaryota</taxon>
        <taxon>Fungi</taxon>
        <taxon>Dikarya</taxon>
        <taxon>Basidiomycota</taxon>
        <taxon>Agaricomycotina</taxon>
        <taxon>Agaricomycetes</taxon>
        <taxon>Polyporales</taxon>
        <taxon>Polyporaceae</taxon>
        <taxon>Trametes</taxon>
    </lineage>
</organism>
<evidence type="ECO:0000313" key="1">
    <source>
        <dbReference type="EMBL" id="OSD07899.1"/>
    </source>
</evidence>
<dbReference type="AlphaFoldDB" id="A0A1Y2J3B6"/>
<evidence type="ECO:0000313" key="2">
    <source>
        <dbReference type="Proteomes" id="UP000193067"/>
    </source>
</evidence>
<sequence length="182" mass="20214">MLGFAVSADQIVSWPGHEYDRLPILASCWRLPTVRVHIMSSRLPYAPFCASFNEVTRQTRTLWEGGLHTDTCTCIYCSGCKDDARMQRRIEGGAGEMQQPCPVYSRKGDCARGSSHQESLFSVGALVDHQLIALLRSGVAAFGDNAGAHRQLVGTARFRRSRQFTDKRVRCLTLCPLLVGPR</sequence>
<accession>A0A1Y2J3B6</accession>
<dbReference type="EMBL" id="KZ084087">
    <property type="protein sequence ID" value="OSD07899.1"/>
    <property type="molecule type" value="Genomic_DNA"/>
</dbReference>
<gene>
    <name evidence="1" type="ORF">PYCCODRAFT_362815</name>
</gene>
<keyword evidence="2" id="KW-1185">Reference proteome</keyword>
<reference evidence="1 2" key="1">
    <citation type="journal article" date="2015" name="Biotechnol. Biofuels">
        <title>Enhanced degradation of softwood versus hardwood by the white-rot fungus Pycnoporus coccineus.</title>
        <authorList>
            <person name="Couturier M."/>
            <person name="Navarro D."/>
            <person name="Chevret D."/>
            <person name="Henrissat B."/>
            <person name="Piumi F."/>
            <person name="Ruiz-Duenas F.J."/>
            <person name="Martinez A.T."/>
            <person name="Grigoriev I.V."/>
            <person name="Riley R."/>
            <person name="Lipzen A."/>
            <person name="Berrin J.G."/>
            <person name="Master E.R."/>
            <person name="Rosso M.N."/>
        </authorList>
    </citation>
    <scope>NUCLEOTIDE SEQUENCE [LARGE SCALE GENOMIC DNA]</scope>
    <source>
        <strain evidence="1 2">BRFM310</strain>
    </source>
</reference>
<proteinExistence type="predicted"/>
<protein>
    <submittedName>
        <fullName evidence="1">Uncharacterized protein</fullName>
    </submittedName>
</protein>